<dbReference type="PANTHER" id="PTHR43289:SF6">
    <property type="entry name" value="SERINE_THREONINE-PROTEIN KINASE NEKL-3"/>
    <property type="match status" value="1"/>
</dbReference>
<feature type="region of interest" description="Disordered" evidence="8">
    <location>
        <begin position="401"/>
        <end position="453"/>
    </location>
</feature>
<name>A0A5J4KI63_9CHLR</name>
<evidence type="ECO:0000256" key="2">
    <source>
        <dbReference type="ARBA" id="ARBA00022527"/>
    </source>
</evidence>
<dbReference type="CDD" id="cd14014">
    <property type="entry name" value="STKc_PknB_like"/>
    <property type="match status" value="1"/>
</dbReference>
<protein>
    <recommendedName>
        <fullName evidence="1">non-specific serine/threonine protein kinase</fullName>
        <ecNumber evidence="1">2.7.11.1</ecNumber>
    </recommendedName>
</protein>
<evidence type="ECO:0000256" key="4">
    <source>
        <dbReference type="ARBA" id="ARBA00022741"/>
    </source>
</evidence>
<evidence type="ECO:0000313" key="11">
    <source>
        <dbReference type="EMBL" id="GER85920.1"/>
    </source>
</evidence>
<keyword evidence="9" id="KW-1133">Transmembrane helix</keyword>
<dbReference type="InterPro" id="IPR011009">
    <property type="entry name" value="Kinase-like_dom_sf"/>
</dbReference>
<feature type="region of interest" description="Disordered" evidence="8">
    <location>
        <begin position="321"/>
        <end position="383"/>
    </location>
</feature>
<keyword evidence="9" id="KW-0472">Membrane</keyword>
<comment type="caution">
    <text evidence="11">The sequence shown here is derived from an EMBL/GenBank/DDBJ whole genome shotgun (WGS) entry which is preliminary data.</text>
</comment>
<dbReference type="Proteomes" id="UP000326912">
    <property type="component" value="Unassembled WGS sequence"/>
</dbReference>
<dbReference type="SUPFAM" id="SSF56112">
    <property type="entry name" value="Protein kinase-like (PK-like)"/>
    <property type="match status" value="1"/>
</dbReference>
<dbReference type="PROSITE" id="PS00108">
    <property type="entry name" value="PROTEIN_KINASE_ST"/>
    <property type="match status" value="1"/>
</dbReference>
<feature type="domain" description="Protein kinase" evidence="10">
    <location>
        <begin position="16"/>
        <end position="285"/>
    </location>
</feature>
<feature type="compositionally biased region" description="Basic and acidic residues" evidence="8">
    <location>
        <begin position="323"/>
        <end position="334"/>
    </location>
</feature>
<reference evidence="11 12" key="1">
    <citation type="submission" date="2019-10" db="EMBL/GenBank/DDBJ databases">
        <title>Dictyobacter vulcani sp. nov., within the class Ktedonobacteria, isolated from soil of volcanic Mt. Zao.</title>
        <authorList>
            <person name="Zheng Y."/>
            <person name="Wang C.M."/>
            <person name="Sakai Y."/>
            <person name="Abe K."/>
            <person name="Yokota A."/>
            <person name="Yabe S."/>
        </authorList>
    </citation>
    <scope>NUCLEOTIDE SEQUENCE [LARGE SCALE GENOMIC DNA]</scope>
    <source>
        <strain evidence="11 12">W12</strain>
    </source>
</reference>
<evidence type="ECO:0000259" key="10">
    <source>
        <dbReference type="PROSITE" id="PS50011"/>
    </source>
</evidence>
<evidence type="ECO:0000256" key="1">
    <source>
        <dbReference type="ARBA" id="ARBA00012513"/>
    </source>
</evidence>
<keyword evidence="4 7" id="KW-0547">Nucleotide-binding</keyword>
<keyword evidence="9" id="KW-0812">Transmembrane</keyword>
<feature type="binding site" evidence="7">
    <location>
        <position position="45"/>
    </location>
    <ligand>
        <name>ATP</name>
        <dbReference type="ChEBI" id="CHEBI:30616"/>
    </ligand>
</feature>
<dbReference type="Gene3D" id="1.10.510.10">
    <property type="entry name" value="Transferase(Phosphotransferase) domain 1"/>
    <property type="match status" value="1"/>
</dbReference>
<dbReference type="GO" id="GO:0004674">
    <property type="term" value="F:protein serine/threonine kinase activity"/>
    <property type="evidence" value="ECO:0007669"/>
    <property type="project" value="UniProtKB-KW"/>
</dbReference>
<feature type="compositionally biased region" description="Polar residues" evidence="8">
    <location>
        <begin position="423"/>
        <end position="432"/>
    </location>
</feature>
<keyword evidence="5" id="KW-0418">Kinase</keyword>
<dbReference type="GO" id="GO:0005524">
    <property type="term" value="F:ATP binding"/>
    <property type="evidence" value="ECO:0007669"/>
    <property type="project" value="UniProtKB-UniRule"/>
</dbReference>
<dbReference type="FunFam" id="1.10.510.10:FF:000021">
    <property type="entry name" value="Serine/threonine protein kinase"/>
    <property type="match status" value="1"/>
</dbReference>
<keyword evidence="12" id="KW-1185">Reference proteome</keyword>
<dbReference type="EC" id="2.7.11.1" evidence="1"/>
<proteinExistence type="predicted"/>
<sequence>MVTDSNELLGQALGTCTLQRLLGRGGMGAVYLARQSRPRRIVAVKVLLPGIVLDPRSHNEFLARFRREADAIAALDHINIMPVYEYGEQGELAYLVMPYVTGGTLREVLEKRGILSLEEVVPIIEQAAAALDGAHAQSIVHRDLKPGNILFHADGRILLADFGLAKVLKDVTDQENTHGHLTSVGTIVGTPEYLSPEQGTGDTIDYRTDVYSLGVVLYQMLAGRVPFTGTSPVAVAIKHTLEQAPPITRFNPQVPKNVEAVVMKAMAKSPTDRFDSAGHFAQALRQAVAEALGDRFPGVAPSAFGEHITPVLPLTMEQVVENPPEKKTEDKEQPVEAVKPVPPTEKDRGTPITMSTMLMEEDKNSRPNQKTREATPHLSEHTQNRLQAFPTVITAMDDTVADQPRPKPLAVPLPHPLDKQAHTPAQQQTSREQPVRRQEYSTGQPNEWPRRLTTPEPQVQVYPEHHQHRSQPTGLRMPRYLIIAGAALALFVVLGGLLIFFSNQSAHTPNTQGAQQTGSIATSTAISKGTPGATQTPAIINATKPEYPLPVPKAPGNGTLIYGTNYPGSCDPKGGKWQNLNITAACGPDQLRLSNSGQGLAGTFLTQLPNSQTLPDSYYIQVEVKQNTPGSLFGVYYHKADQSSYNVMFDNNSWYSYFNKADGSPTQIASVALHGTEISGLTTVDILVQNNSFTYYINGEYQGHANSGFGGTDNGGEIGLTVAPGSDVSFQNLEIYTA</sequence>
<dbReference type="InterPro" id="IPR017441">
    <property type="entry name" value="Protein_kinase_ATP_BS"/>
</dbReference>
<evidence type="ECO:0000256" key="6">
    <source>
        <dbReference type="ARBA" id="ARBA00022840"/>
    </source>
</evidence>
<dbReference type="EMBL" id="BKZW01000001">
    <property type="protein sequence ID" value="GER85920.1"/>
    <property type="molecule type" value="Genomic_DNA"/>
</dbReference>
<dbReference type="Pfam" id="PF00069">
    <property type="entry name" value="Pkinase"/>
    <property type="match status" value="1"/>
</dbReference>
<dbReference type="Gene3D" id="3.30.200.20">
    <property type="entry name" value="Phosphorylase Kinase, domain 1"/>
    <property type="match status" value="1"/>
</dbReference>
<dbReference type="PROSITE" id="PS00107">
    <property type="entry name" value="PROTEIN_KINASE_ATP"/>
    <property type="match status" value="1"/>
</dbReference>
<feature type="transmembrane region" description="Helical" evidence="9">
    <location>
        <begin position="480"/>
        <end position="501"/>
    </location>
</feature>
<dbReference type="InterPro" id="IPR008271">
    <property type="entry name" value="Ser/Thr_kinase_AS"/>
</dbReference>
<gene>
    <name evidence="11" type="ORF">KDW_00820</name>
</gene>
<dbReference type="AlphaFoldDB" id="A0A5J4KI63"/>
<accession>A0A5J4KI63</accession>
<evidence type="ECO:0000313" key="12">
    <source>
        <dbReference type="Proteomes" id="UP000326912"/>
    </source>
</evidence>
<evidence type="ECO:0000256" key="5">
    <source>
        <dbReference type="ARBA" id="ARBA00022777"/>
    </source>
</evidence>
<dbReference type="Gene3D" id="2.60.120.560">
    <property type="entry name" value="Exo-inulinase, domain 1"/>
    <property type="match status" value="1"/>
</dbReference>
<dbReference type="SMART" id="SM00220">
    <property type="entry name" value="S_TKc"/>
    <property type="match status" value="1"/>
</dbReference>
<evidence type="ECO:0000256" key="3">
    <source>
        <dbReference type="ARBA" id="ARBA00022679"/>
    </source>
</evidence>
<dbReference type="PROSITE" id="PS50011">
    <property type="entry name" value="PROTEIN_KINASE_DOM"/>
    <property type="match status" value="1"/>
</dbReference>
<keyword evidence="6 7" id="KW-0067">ATP-binding</keyword>
<evidence type="ECO:0000256" key="9">
    <source>
        <dbReference type="SAM" id="Phobius"/>
    </source>
</evidence>
<evidence type="ECO:0000256" key="8">
    <source>
        <dbReference type="SAM" id="MobiDB-lite"/>
    </source>
</evidence>
<evidence type="ECO:0000256" key="7">
    <source>
        <dbReference type="PROSITE-ProRule" id="PRU10141"/>
    </source>
</evidence>
<dbReference type="PANTHER" id="PTHR43289">
    <property type="entry name" value="MITOGEN-ACTIVATED PROTEIN KINASE KINASE KINASE 20-RELATED"/>
    <property type="match status" value="1"/>
</dbReference>
<dbReference type="RefSeq" id="WP_151754135.1">
    <property type="nucleotide sequence ID" value="NZ_BKZW01000001.1"/>
</dbReference>
<keyword evidence="2" id="KW-0723">Serine/threonine-protein kinase</keyword>
<organism evidence="11 12">
    <name type="scientific">Dictyobacter vulcani</name>
    <dbReference type="NCBI Taxonomy" id="2607529"/>
    <lineage>
        <taxon>Bacteria</taxon>
        <taxon>Bacillati</taxon>
        <taxon>Chloroflexota</taxon>
        <taxon>Ktedonobacteria</taxon>
        <taxon>Ktedonobacterales</taxon>
        <taxon>Dictyobacteraceae</taxon>
        <taxon>Dictyobacter</taxon>
    </lineage>
</organism>
<keyword evidence="3" id="KW-0808">Transferase</keyword>
<feature type="compositionally biased region" description="Pro residues" evidence="8">
    <location>
        <begin position="406"/>
        <end position="415"/>
    </location>
</feature>
<feature type="compositionally biased region" description="Basic and acidic residues" evidence="8">
    <location>
        <begin position="360"/>
        <end position="383"/>
    </location>
</feature>
<dbReference type="InterPro" id="IPR000719">
    <property type="entry name" value="Prot_kinase_dom"/>
</dbReference>